<dbReference type="STRING" id="1724.GCA_001044175_01731"/>
<dbReference type="GO" id="GO:0046872">
    <property type="term" value="F:metal ion binding"/>
    <property type="evidence" value="ECO:0007669"/>
    <property type="project" value="UniProtKB-KW"/>
</dbReference>
<dbReference type="NCBIfam" id="TIGR01412">
    <property type="entry name" value="tat_substr_1"/>
    <property type="match status" value="1"/>
</dbReference>
<dbReference type="InterPro" id="IPR011008">
    <property type="entry name" value="Dimeric_a/b-barrel"/>
</dbReference>
<feature type="domain" description="Dyp-type peroxidase N-terminal" evidence="14">
    <location>
        <begin position="52"/>
        <end position="210"/>
    </location>
</feature>
<dbReference type="OrthoDB" id="9781066at2"/>
<dbReference type="GO" id="GO:0005829">
    <property type="term" value="C:cytosol"/>
    <property type="evidence" value="ECO:0007669"/>
    <property type="project" value="TreeGrafter"/>
</dbReference>
<gene>
    <name evidence="16" type="ORF">ATK06_1247</name>
</gene>
<keyword evidence="6 13" id="KW-0560">Oxidoreductase</keyword>
<evidence type="ECO:0000256" key="12">
    <source>
        <dbReference type="ARBA" id="ARBA00048856"/>
    </source>
</evidence>
<evidence type="ECO:0000256" key="3">
    <source>
        <dbReference type="ARBA" id="ARBA00022617"/>
    </source>
</evidence>
<proteinExistence type="inferred from homology"/>
<dbReference type="InterPro" id="IPR048328">
    <property type="entry name" value="Dyp_perox_C"/>
</dbReference>
<keyword evidence="5" id="KW-0732">Signal</keyword>
<dbReference type="Proteomes" id="UP000221653">
    <property type="component" value="Unassembled WGS sequence"/>
</dbReference>
<dbReference type="InterPro" id="IPR006314">
    <property type="entry name" value="Dyp_peroxidase"/>
</dbReference>
<dbReference type="Pfam" id="PF04261">
    <property type="entry name" value="Dyp_perox_N"/>
    <property type="match status" value="1"/>
</dbReference>
<dbReference type="PROSITE" id="PS51404">
    <property type="entry name" value="DYP_PEROXIDASE"/>
    <property type="match status" value="1"/>
</dbReference>
<evidence type="ECO:0000256" key="4">
    <source>
        <dbReference type="ARBA" id="ARBA00022723"/>
    </source>
</evidence>
<dbReference type="SUPFAM" id="SSF54909">
    <property type="entry name" value="Dimeric alpha+beta barrel"/>
    <property type="match status" value="1"/>
</dbReference>
<dbReference type="EMBL" id="PDJF01000001">
    <property type="protein sequence ID" value="PFG28151.1"/>
    <property type="molecule type" value="Genomic_DNA"/>
</dbReference>
<evidence type="ECO:0000256" key="7">
    <source>
        <dbReference type="ARBA" id="ARBA00023004"/>
    </source>
</evidence>
<evidence type="ECO:0000259" key="15">
    <source>
        <dbReference type="Pfam" id="PF20628"/>
    </source>
</evidence>
<dbReference type="GO" id="GO:0033212">
    <property type="term" value="P:iron import into cell"/>
    <property type="evidence" value="ECO:0007669"/>
    <property type="project" value="InterPro"/>
</dbReference>
<protein>
    <recommendedName>
        <fullName evidence="10 13">Deferrochelatase</fullName>
        <ecNumber evidence="13">1.11.1.-</ecNumber>
    </recommendedName>
    <alternativeName>
        <fullName evidence="11 13">Peroxidase EfeB</fullName>
    </alternativeName>
</protein>
<dbReference type="InterPro" id="IPR048327">
    <property type="entry name" value="Dyp_perox_N"/>
</dbReference>
<comment type="subcellular location">
    <subcellularLocation>
        <location evidence="1">Cell envelope</location>
    </subcellularLocation>
</comment>
<keyword evidence="2 13" id="KW-0575">Peroxidase</keyword>
<comment type="function">
    <text evidence="13">Involved in the recovery of exogenous heme iron. Extracts iron from heme while preserving the protoporphyrin ring intact.</text>
</comment>
<evidence type="ECO:0000256" key="6">
    <source>
        <dbReference type="ARBA" id="ARBA00023002"/>
    </source>
</evidence>
<comment type="caution">
    <text evidence="16">The sequence shown here is derived from an EMBL/GenBank/DDBJ whole genome shotgun (WGS) entry which is preliminary data.</text>
</comment>
<dbReference type="RefSeq" id="WP_048380106.1">
    <property type="nucleotide sequence ID" value="NZ_LDYE01000006.1"/>
</dbReference>
<keyword evidence="4 13" id="KW-0479">Metal-binding</keyword>
<name>A0A2A9DP41_9CORY</name>
<dbReference type="GO" id="GO:0004601">
    <property type="term" value="F:peroxidase activity"/>
    <property type="evidence" value="ECO:0007669"/>
    <property type="project" value="UniProtKB-KW"/>
</dbReference>
<dbReference type="EC" id="1.11.1.-" evidence="13"/>
<sequence>MSPQVNRRQLLLGGAGLGALAGVAAGGFGLGRSQAQAEDVFMGAVDFRGEHQSGIVTPAQQQMIMVAFDMVADRRADLIDLLEKWTLAAERMQAGELVNDPKARDDVPPDDTGEAMDLAPAALTITFGFGATLFNHPEKGDRYGIADKCPEILAAGIPRMAAEKIDPAKSHGDLVVQICAEDPMVVLHAMHQFKRIAFGTASVRWMQLGYGRTSSTSKDQQTPRNLFGFKDGTGSLKGEDPAELLDGHVWIQPGDDQGDWAAGGSYLCFRKIHMMMEVWDELVLNEQETIIGRNKIEGAPLSGGEEFTHPDFSTEDIAEDSHLAVVHPDNNGGAHMLRRGYNYTEGLTDLGRLDAGLFFIAFVRDPQVNFINILSKMAGDQLTEYLQHTATGMFICPPGIREGDTFVGQTLLG</sequence>
<dbReference type="GO" id="GO:0030313">
    <property type="term" value="C:cell envelope"/>
    <property type="evidence" value="ECO:0007669"/>
    <property type="project" value="UniProtKB-SubCell"/>
</dbReference>
<dbReference type="AlphaFoldDB" id="A0A2A9DP41"/>
<dbReference type="GO" id="GO:0004325">
    <property type="term" value="F:ferrochelatase activity"/>
    <property type="evidence" value="ECO:0007669"/>
    <property type="project" value="UniProtKB-EC"/>
</dbReference>
<keyword evidence="17" id="KW-1185">Reference proteome</keyword>
<comment type="catalytic activity">
    <reaction evidence="12">
        <text>heme b + 2 H(+) = protoporphyrin IX + Fe(2+)</text>
        <dbReference type="Rhea" id="RHEA:22584"/>
        <dbReference type="ChEBI" id="CHEBI:15378"/>
        <dbReference type="ChEBI" id="CHEBI:29033"/>
        <dbReference type="ChEBI" id="CHEBI:57306"/>
        <dbReference type="ChEBI" id="CHEBI:60344"/>
        <dbReference type="EC" id="4.98.1.1"/>
    </reaction>
    <physiologicalReaction direction="left-to-right" evidence="12">
        <dbReference type="Rhea" id="RHEA:22585"/>
    </physiologicalReaction>
</comment>
<keyword evidence="8" id="KW-0456">Lyase</keyword>
<evidence type="ECO:0000313" key="17">
    <source>
        <dbReference type="Proteomes" id="UP000221653"/>
    </source>
</evidence>
<evidence type="ECO:0000256" key="5">
    <source>
        <dbReference type="ARBA" id="ARBA00022729"/>
    </source>
</evidence>
<comment type="cofactor">
    <cofactor evidence="13">
        <name>heme b</name>
        <dbReference type="ChEBI" id="CHEBI:60344"/>
    </cofactor>
    <text evidence="13">Binds 1 heme b (iron(II)-protoporphyrin IX) group non-covalently per subunit.</text>
</comment>
<dbReference type="Pfam" id="PF20628">
    <property type="entry name" value="Dyp_perox_C"/>
    <property type="match status" value="1"/>
</dbReference>
<evidence type="ECO:0000256" key="2">
    <source>
        <dbReference type="ARBA" id="ARBA00022559"/>
    </source>
</evidence>
<feature type="domain" description="Dyp-type peroxidase C-terminal" evidence="15">
    <location>
        <begin position="222"/>
        <end position="399"/>
    </location>
</feature>
<evidence type="ECO:0000256" key="9">
    <source>
        <dbReference type="ARBA" id="ARBA00025737"/>
    </source>
</evidence>
<comment type="similarity">
    <text evidence="9 13">Belongs to the DyP-type peroxidase family.</text>
</comment>
<dbReference type="InterPro" id="IPR006311">
    <property type="entry name" value="TAT_signal"/>
</dbReference>
<evidence type="ECO:0000313" key="16">
    <source>
        <dbReference type="EMBL" id="PFG28151.1"/>
    </source>
</evidence>
<evidence type="ECO:0000259" key="14">
    <source>
        <dbReference type="Pfam" id="PF04261"/>
    </source>
</evidence>
<keyword evidence="7 13" id="KW-0408">Iron</keyword>
<reference evidence="16 17" key="1">
    <citation type="submission" date="2017-10" db="EMBL/GenBank/DDBJ databases">
        <title>Sequencing the genomes of 1000 actinobacteria strains.</title>
        <authorList>
            <person name="Klenk H.-P."/>
        </authorList>
    </citation>
    <scope>NUCLEOTIDE SEQUENCE [LARGE SCALE GENOMIC DNA]</scope>
    <source>
        <strain evidence="16 17">DSM 20688</strain>
    </source>
</reference>
<accession>A0A2A9DP41</accession>
<keyword evidence="3 13" id="KW-0349">Heme</keyword>
<dbReference type="PROSITE" id="PS51318">
    <property type="entry name" value="TAT"/>
    <property type="match status" value="1"/>
</dbReference>
<evidence type="ECO:0000256" key="8">
    <source>
        <dbReference type="ARBA" id="ARBA00023239"/>
    </source>
</evidence>
<dbReference type="PANTHER" id="PTHR30521:SF4">
    <property type="entry name" value="DEFERROCHELATASE"/>
    <property type="match status" value="1"/>
</dbReference>
<evidence type="ECO:0000256" key="10">
    <source>
        <dbReference type="ARBA" id="ARBA00033771"/>
    </source>
</evidence>
<dbReference type="PANTHER" id="PTHR30521">
    <property type="entry name" value="DEFERROCHELATASE/PEROXIDASE"/>
    <property type="match status" value="1"/>
</dbReference>
<dbReference type="GO" id="GO:0020037">
    <property type="term" value="F:heme binding"/>
    <property type="evidence" value="ECO:0007669"/>
    <property type="project" value="InterPro"/>
</dbReference>
<evidence type="ECO:0000256" key="11">
    <source>
        <dbReference type="ARBA" id="ARBA00033775"/>
    </source>
</evidence>
<evidence type="ECO:0000256" key="1">
    <source>
        <dbReference type="ARBA" id="ARBA00004196"/>
    </source>
</evidence>
<evidence type="ECO:0000256" key="13">
    <source>
        <dbReference type="RuleBase" id="RU365017"/>
    </source>
</evidence>
<dbReference type="NCBIfam" id="TIGR01413">
    <property type="entry name" value="Dyp_perox_fam"/>
    <property type="match status" value="1"/>
</dbReference>
<organism evidence="16 17">
    <name type="scientific">Corynebacterium renale</name>
    <dbReference type="NCBI Taxonomy" id="1724"/>
    <lineage>
        <taxon>Bacteria</taxon>
        <taxon>Bacillati</taxon>
        <taxon>Actinomycetota</taxon>
        <taxon>Actinomycetes</taxon>
        <taxon>Mycobacteriales</taxon>
        <taxon>Corynebacteriaceae</taxon>
        <taxon>Corynebacterium</taxon>
    </lineage>
</organism>
<dbReference type="InterPro" id="IPR006313">
    <property type="entry name" value="EfeB/EfeN"/>
</dbReference>